<dbReference type="InterPro" id="IPR043131">
    <property type="entry name" value="BCAT-like_N"/>
</dbReference>
<gene>
    <name evidence="2" type="ORF">SAY89_17205</name>
</gene>
<dbReference type="InterPro" id="IPR050571">
    <property type="entry name" value="Class-IV_PLP-Dep_Aminotrnsfr"/>
</dbReference>
<accession>A0AAF1C1B9</accession>
<dbReference type="InterPro" id="IPR001544">
    <property type="entry name" value="Aminotrans_IV"/>
</dbReference>
<dbReference type="InterPro" id="IPR043132">
    <property type="entry name" value="BCAT-like_C"/>
</dbReference>
<dbReference type="GO" id="GO:0005829">
    <property type="term" value="C:cytosol"/>
    <property type="evidence" value="ECO:0007669"/>
    <property type="project" value="TreeGrafter"/>
</dbReference>
<dbReference type="AlphaFoldDB" id="A0AAF1C1B9"/>
<dbReference type="Gene3D" id="3.30.470.10">
    <property type="match status" value="1"/>
</dbReference>
<reference evidence="2" key="1">
    <citation type="submission" date="2023-11" db="EMBL/GenBank/DDBJ databases">
        <title>Genome sequence of Cyanobacterium aponinum BCRC AL20115.</title>
        <authorList>
            <person name="Chang H.-Y."/>
            <person name="Lin K.-M."/>
            <person name="Hsueh H.-T."/>
            <person name="Chu H.-A."/>
            <person name="Kuo C.-H."/>
        </authorList>
    </citation>
    <scope>NUCLEOTIDE SEQUENCE</scope>
    <source>
        <strain evidence="2">AL20115</strain>
    </source>
</reference>
<dbReference type="SUPFAM" id="SSF56752">
    <property type="entry name" value="D-aminoacid aminotransferase-like PLP-dependent enzymes"/>
    <property type="match status" value="1"/>
</dbReference>
<keyword evidence="2" id="KW-0032">Aminotransferase</keyword>
<sequence length="260" mass="30226">MFYYEGQFYEGNSISLNINDSTWLYGATVFTTMRVYKQSLNHPLTNWQKHCDRLLKSIEELNWTFPDWQLIKQEVEQLLIYFPVIRITVFPDGRELIIGRQLPTNLFQKQQEGIKGLVCLNPSIQRSIPEHKTGNYLAPWLALQQAQKQGYQEAILTNIEHNWLETSTGNLWGYKQGIWFTPNLAQGILPGIARQTIIDKAQFPIEINQWTPDFINDLEAIAYSNSVIEIIPFHKIINGEKVIDYDHNHPAYKALKGIFD</sequence>
<keyword evidence="2" id="KW-0808">Transferase</keyword>
<proteinExistence type="inferred from homology"/>
<comment type="similarity">
    <text evidence="1">Belongs to the class-IV pyridoxal-phosphate-dependent aminotransferase family.</text>
</comment>
<evidence type="ECO:0000256" key="1">
    <source>
        <dbReference type="ARBA" id="ARBA00009320"/>
    </source>
</evidence>
<protein>
    <submittedName>
        <fullName evidence="2">Aminotransferase class IV</fullName>
    </submittedName>
</protein>
<organism evidence="2">
    <name type="scientific">Cyanobacterium aponinum AL20115</name>
    <dbReference type="NCBI Taxonomy" id="3090662"/>
    <lineage>
        <taxon>Bacteria</taxon>
        <taxon>Bacillati</taxon>
        <taxon>Cyanobacteriota</taxon>
        <taxon>Cyanophyceae</taxon>
        <taxon>Oscillatoriophycideae</taxon>
        <taxon>Chroococcales</taxon>
        <taxon>Geminocystaceae</taxon>
        <taxon>Cyanobacterium</taxon>
    </lineage>
</organism>
<dbReference type="RefSeq" id="WP_015221058.1">
    <property type="nucleotide sequence ID" value="NZ_CP138348.1"/>
</dbReference>
<dbReference type="GO" id="GO:0008483">
    <property type="term" value="F:transaminase activity"/>
    <property type="evidence" value="ECO:0007669"/>
    <property type="project" value="UniProtKB-KW"/>
</dbReference>
<evidence type="ECO:0000313" key="2">
    <source>
        <dbReference type="EMBL" id="WPF88507.1"/>
    </source>
</evidence>
<dbReference type="InterPro" id="IPR036038">
    <property type="entry name" value="Aminotransferase-like"/>
</dbReference>
<name>A0AAF1C1B9_9CHRO</name>
<dbReference type="GO" id="GO:0046394">
    <property type="term" value="P:carboxylic acid biosynthetic process"/>
    <property type="evidence" value="ECO:0007669"/>
    <property type="project" value="UniProtKB-ARBA"/>
</dbReference>
<dbReference type="PANTHER" id="PTHR42743">
    <property type="entry name" value="AMINO-ACID AMINOTRANSFERASE"/>
    <property type="match status" value="1"/>
</dbReference>
<dbReference type="Pfam" id="PF01063">
    <property type="entry name" value="Aminotran_4"/>
    <property type="match status" value="1"/>
</dbReference>
<dbReference type="PANTHER" id="PTHR42743:SF11">
    <property type="entry name" value="AMINODEOXYCHORISMATE LYASE"/>
    <property type="match status" value="1"/>
</dbReference>
<dbReference type="Gene3D" id="3.20.10.10">
    <property type="entry name" value="D-amino Acid Aminotransferase, subunit A, domain 2"/>
    <property type="match status" value="1"/>
</dbReference>
<dbReference type="EMBL" id="CP138348">
    <property type="protein sequence ID" value="WPF88507.1"/>
    <property type="molecule type" value="Genomic_DNA"/>
</dbReference>